<dbReference type="RefSeq" id="WP_044218367.1">
    <property type="nucleotide sequence ID" value="NZ_JBKAGJ010000006.1"/>
</dbReference>
<reference evidence="1 2" key="1">
    <citation type="journal article" date="2014" name="Int. J. Syst. Evol. Microbiol.">
        <title>Phaeodactylibacter xiamenensis gen. nov., sp. nov., a member of the family Saprospiraceae isolated from the marine alga Phaeodactylum tricornutum.</title>
        <authorList>
            <person name="Chen Z.Jr."/>
            <person name="Lei X."/>
            <person name="Lai Q."/>
            <person name="Li Y."/>
            <person name="Zhang B."/>
            <person name="Zhang J."/>
            <person name="Zhang H."/>
            <person name="Yang L."/>
            <person name="Zheng W."/>
            <person name="Tian Y."/>
            <person name="Yu Z."/>
            <person name="Xu H.Jr."/>
            <person name="Zheng T."/>
        </authorList>
    </citation>
    <scope>NUCLEOTIDE SEQUENCE [LARGE SCALE GENOMIC DNA]</scope>
    <source>
        <strain evidence="1 2">KD52</strain>
    </source>
</reference>
<evidence type="ECO:0000313" key="1">
    <source>
        <dbReference type="EMBL" id="KGE88633.1"/>
    </source>
</evidence>
<evidence type="ECO:0000313" key="2">
    <source>
        <dbReference type="Proteomes" id="UP000029736"/>
    </source>
</evidence>
<dbReference type="Proteomes" id="UP000029736">
    <property type="component" value="Unassembled WGS sequence"/>
</dbReference>
<accession>A0A098SAG9</accession>
<gene>
    <name evidence="1" type="ORF">IX84_08165</name>
</gene>
<sequence length="191" mass="21779">MKNVLLASFLFVLLFSACRNVQLYNETTYPSEEDFATTDTLAFYLEDLLWIPFGWSAGLGFFNPEPNTFNYNFRQEAPGGYAFEILSAMRIATDNDIILDQTIHAELNNIVLSELPGVFVLDSTSNRYWTLKDQKQDKLFISTADHPITLEIPVFDTLQGRMEGFFEGQLVNREDPSEVVTVTEGRFSISF</sequence>
<dbReference type="OrthoDB" id="949867at2"/>
<dbReference type="PROSITE" id="PS51257">
    <property type="entry name" value="PROKAR_LIPOPROTEIN"/>
    <property type="match status" value="1"/>
</dbReference>
<comment type="caution">
    <text evidence="1">The sequence shown here is derived from an EMBL/GenBank/DDBJ whole genome shotgun (WGS) entry which is preliminary data.</text>
</comment>
<organism evidence="1 2">
    <name type="scientific">Phaeodactylibacter xiamenensis</name>
    <dbReference type="NCBI Taxonomy" id="1524460"/>
    <lineage>
        <taxon>Bacteria</taxon>
        <taxon>Pseudomonadati</taxon>
        <taxon>Bacteroidota</taxon>
        <taxon>Saprospiria</taxon>
        <taxon>Saprospirales</taxon>
        <taxon>Haliscomenobacteraceae</taxon>
        <taxon>Phaeodactylibacter</taxon>
    </lineage>
</organism>
<dbReference type="EMBL" id="JPOS01000018">
    <property type="protein sequence ID" value="KGE88633.1"/>
    <property type="molecule type" value="Genomic_DNA"/>
</dbReference>
<dbReference type="AlphaFoldDB" id="A0A098SAG9"/>
<keyword evidence="2" id="KW-1185">Reference proteome</keyword>
<name>A0A098SAG9_9BACT</name>
<protein>
    <submittedName>
        <fullName evidence="1">Uncharacterized protein</fullName>
    </submittedName>
</protein>
<proteinExistence type="predicted"/>
<dbReference type="STRING" id="1524460.IX84_08165"/>